<sequence>MEHSLGSFCDKLYKEVIISQKGKYENVFFSPVSLYSAMSMVLAGSDGETKREMLSALQLNGTLGQEALHNTIGAAVRACFQSTGGVTVSLGNRIFAQQHANIDPQYKAIIQKHYDGDVDNVDFANSEVARKQINEWVSAKTKEKIRDLIPAGALPHDTLVTIINALYFKGSWAADFPKEATMETKFHLLDGSQKKVWMMYKESKFHSTVLADLDSVAVKLPFQQSK</sequence>
<evidence type="ECO:0000256" key="1">
    <source>
        <dbReference type="ARBA" id="ARBA00009500"/>
    </source>
</evidence>
<dbReference type="InterPro" id="IPR000215">
    <property type="entry name" value="Serpin_fam"/>
</dbReference>
<dbReference type="Proteomes" id="UP000728185">
    <property type="component" value="Unassembled WGS sequence"/>
</dbReference>
<keyword evidence="5" id="KW-1185">Reference proteome</keyword>
<reference evidence="4" key="1">
    <citation type="submission" date="2019-05" db="EMBL/GenBank/DDBJ databases">
        <title>Annotation for the trematode Fasciolopsis buski.</title>
        <authorList>
            <person name="Choi Y.-J."/>
        </authorList>
    </citation>
    <scope>NUCLEOTIDE SEQUENCE</scope>
    <source>
        <strain evidence="4">HT</strain>
        <tissue evidence="4">Whole worm</tissue>
    </source>
</reference>
<dbReference type="InterPro" id="IPR042178">
    <property type="entry name" value="Serpin_sf_1"/>
</dbReference>
<evidence type="ECO:0000313" key="5">
    <source>
        <dbReference type="Proteomes" id="UP000728185"/>
    </source>
</evidence>
<dbReference type="InterPro" id="IPR036186">
    <property type="entry name" value="Serpin_sf"/>
</dbReference>
<protein>
    <recommendedName>
        <fullName evidence="3">Serpin domain-containing protein</fullName>
    </recommendedName>
</protein>
<name>A0A8E0S5F2_9TREM</name>
<dbReference type="GO" id="GO:0005615">
    <property type="term" value="C:extracellular space"/>
    <property type="evidence" value="ECO:0007669"/>
    <property type="project" value="InterPro"/>
</dbReference>
<dbReference type="PANTHER" id="PTHR11461">
    <property type="entry name" value="SERINE PROTEASE INHIBITOR, SERPIN"/>
    <property type="match status" value="1"/>
</dbReference>
<dbReference type="SMART" id="SM00093">
    <property type="entry name" value="SERPIN"/>
    <property type="match status" value="1"/>
</dbReference>
<feature type="domain" description="Serpin" evidence="3">
    <location>
        <begin position="10"/>
        <end position="226"/>
    </location>
</feature>
<organism evidence="4 5">
    <name type="scientific">Fasciolopsis buskii</name>
    <dbReference type="NCBI Taxonomy" id="27845"/>
    <lineage>
        <taxon>Eukaryota</taxon>
        <taxon>Metazoa</taxon>
        <taxon>Spiralia</taxon>
        <taxon>Lophotrochozoa</taxon>
        <taxon>Platyhelminthes</taxon>
        <taxon>Trematoda</taxon>
        <taxon>Digenea</taxon>
        <taxon>Plagiorchiida</taxon>
        <taxon>Echinostomata</taxon>
        <taxon>Echinostomatoidea</taxon>
        <taxon>Fasciolidae</taxon>
        <taxon>Fasciolopsis</taxon>
    </lineage>
</organism>
<gene>
    <name evidence="4" type="ORF">FBUS_11212</name>
</gene>
<proteinExistence type="inferred from homology"/>
<comment type="caution">
    <text evidence="4">The sequence shown here is derived from an EMBL/GenBank/DDBJ whole genome shotgun (WGS) entry which is preliminary data.</text>
</comment>
<dbReference type="SUPFAM" id="SSF56574">
    <property type="entry name" value="Serpins"/>
    <property type="match status" value="1"/>
</dbReference>
<evidence type="ECO:0000259" key="3">
    <source>
        <dbReference type="SMART" id="SM00093"/>
    </source>
</evidence>
<dbReference type="EMBL" id="LUCM01002874">
    <property type="protein sequence ID" value="KAA0196695.1"/>
    <property type="molecule type" value="Genomic_DNA"/>
</dbReference>
<dbReference type="Gene3D" id="2.30.39.10">
    <property type="entry name" value="Alpha-1-antitrypsin, domain 1"/>
    <property type="match status" value="1"/>
</dbReference>
<dbReference type="Gene3D" id="3.30.497.10">
    <property type="entry name" value="Antithrombin, subunit I, domain 2"/>
    <property type="match status" value="1"/>
</dbReference>
<dbReference type="Pfam" id="PF00079">
    <property type="entry name" value="Serpin"/>
    <property type="match status" value="1"/>
</dbReference>
<comment type="similarity">
    <text evidence="1 2">Belongs to the serpin family.</text>
</comment>
<dbReference type="PANTHER" id="PTHR11461:SF211">
    <property type="entry name" value="GH10112P-RELATED"/>
    <property type="match status" value="1"/>
</dbReference>
<dbReference type="GO" id="GO:0004867">
    <property type="term" value="F:serine-type endopeptidase inhibitor activity"/>
    <property type="evidence" value="ECO:0007669"/>
    <property type="project" value="InterPro"/>
</dbReference>
<dbReference type="AlphaFoldDB" id="A0A8E0S5F2"/>
<evidence type="ECO:0000313" key="4">
    <source>
        <dbReference type="EMBL" id="KAA0196695.1"/>
    </source>
</evidence>
<dbReference type="InterPro" id="IPR023796">
    <property type="entry name" value="Serpin_dom"/>
</dbReference>
<dbReference type="InterPro" id="IPR042185">
    <property type="entry name" value="Serpin_sf_2"/>
</dbReference>
<accession>A0A8E0S5F2</accession>
<evidence type="ECO:0000256" key="2">
    <source>
        <dbReference type="RuleBase" id="RU000411"/>
    </source>
</evidence>
<dbReference type="OrthoDB" id="671595at2759"/>